<keyword evidence="3" id="KW-0288">FMN</keyword>
<feature type="binding site" evidence="3">
    <location>
        <position position="269"/>
    </location>
    <ligand>
        <name>CTP</name>
        <dbReference type="ChEBI" id="CHEBI:37563"/>
    </ligand>
</feature>
<dbReference type="GO" id="GO:0071513">
    <property type="term" value="C:phosphopantothenoylcysteine decarboxylase complex"/>
    <property type="evidence" value="ECO:0007669"/>
    <property type="project" value="TreeGrafter"/>
</dbReference>
<dbReference type="RefSeq" id="WP_013826632.1">
    <property type="nucleotide sequence ID" value="NC_015574.1"/>
</dbReference>
<feature type="domain" description="DNA/pantothenate metabolism flavoprotein C-terminal" evidence="5">
    <location>
        <begin position="177"/>
        <end position="388"/>
    </location>
</feature>
<comment type="similarity">
    <text evidence="3">In the N-terminal section; belongs to the HFCD (homo-oligomeric flavin containing Cys decarboxylase) superfamily.</text>
</comment>
<comment type="catalytic activity">
    <reaction evidence="3">
        <text>(R)-4'-phosphopantothenate + L-cysteine + CTP = N-[(R)-4-phosphopantothenoyl]-L-cysteine + CMP + diphosphate + H(+)</text>
        <dbReference type="Rhea" id="RHEA:19397"/>
        <dbReference type="ChEBI" id="CHEBI:10986"/>
        <dbReference type="ChEBI" id="CHEBI:15378"/>
        <dbReference type="ChEBI" id="CHEBI:33019"/>
        <dbReference type="ChEBI" id="CHEBI:35235"/>
        <dbReference type="ChEBI" id="CHEBI:37563"/>
        <dbReference type="ChEBI" id="CHEBI:59458"/>
        <dbReference type="ChEBI" id="CHEBI:60377"/>
        <dbReference type="EC" id="6.3.2.5"/>
    </reaction>
</comment>
<dbReference type="GO" id="GO:0046872">
    <property type="term" value="F:metal ion binding"/>
    <property type="evidence" value="ECO:0007669"/>
    <property type="project" value="UniProtKB-KW"/>
</dbReference>
<dbReference type="GO" id="GO:0004632">
    <property type="term" value="F:phosphopantothenate--cysteine ligase activity"/>
    <property type="evidence" value="ECO:0007669"/>
    <property type="project" value="UniProtKB-UniRule"/>
</dbReference>
<dbReference type="SUPFAM" id="SSF102645">
    <property type="entry name" value="CoaB-like"/>
    <property type="match status" value="1"/>
</dbReference>
<protein>
    <recommendedName>
        <fullName evidence="3">Coenzyme A biosynthesis bifunctional protein CoaBC</fullName>
    </recommendedName>
    <alternativeName>
        <fullName evidence="3">DNA/pantothenate metabolism flavoprotein</fullName>
    </alternativeName>
    <alternativeName>
        <fullName evidence="3">Phosphopantothenoylcysteine synthetase/decarboxylase</fullName>
        <shortName evidence="3">PPCS-PPCDC</shortName>
    </alternativeName>
    <domain>
        <recommendedName>
            <fullName evidence="3">Phosphopantothenoylcysteine decarboxylase</fullName>
            <shortName evidence="3">PPC decarboxylase</shortName>
            <shortName evidence="3">PPC-DC</shortName>
            <ecNumber evidence="3">4.1.1.36</ecNumber>
        </recommendedName>
        <alternativeName>
            <fullName evidence="3">CoaC</fullName>
        </alternativeName>
    </domain>
    <domain>
        <recommendedName>
            <fullName evidence="3">Phosphopantothenate--cysteine ligase</fullName>
            <ecNumber evidence="3">6.3.2.5</ecNumber>
        </recommendedName>
        <alternativeName>
            <fullName evidence="3">CoaB</fullName>
        </alternativeName>
        <alternativeName>
            <fullName evidence="3">Phosphopantothenoylcysteine synthetase</fullName>
            <shortName evidence="3">PPC synthetase</shortName>
            <shortName evidence="3">PPC-S</shortName>
        </alternativeName>
    </domain>
</protein>
<feature type="binding site" evidence="3">
    <location>
        <position position="281"/>
    </location>
    <ligand>
        <name>CTP</name>
        <dbReference type="ChEBI" id="CHEBI:37563"/>
    </ligand>
</feature>
<comment type="function">
    <text evidence="3">Catalyzes two sequential steps in the biosynthesis of coenzyme A. In the first step cysteine is conjugated to 4'-phosphopantothenate to form 4-phosphopantothenoylcysteine. In the second step the latter compound is decarboxylated to form 4'-phosphopantotheine.</text>
</comment>
<comment type="cofactor">
    <cofactor evidence="3">
        <name>FMN</name>
        <dbReference type="ChEBI" id="CHEBI:58210"/>
    </cofactor>
    <text evidence="3">Binds 1 FMN per subunit.</text>
</comment>
<comment type="cofactor">
    <cofactor evidence="3">
        <name>Mg(2+)</name>
        <dbReference type="ChEBI" id="CHEBI:18420"/>
    </cofactor>
</comment>
<dbReference type="Proteomes" id="UP000009231">
    <property type="component" value="Chromosome"/>
</dbReference>
<dbReference type="Gene3D" id="3.40.50.10300">
    <property type="entry name" value="CoaB-like"/>
    <property type="match status" value="1"/>
</dbReference>
<dbReference type="GO" id="GO:0010181">
    <property type="term" value="F:FMN binding"/>
    <property type="evidence" value="ECO:0007669"/>
    <property type="project" value="UniProtKB-UniRule"/>
</dbReference>
<dbReference type="EC" id="4.1.1.36" evidence="3"/>
<dbReference type="InterPro" id="IPR005252">
    <property type="entry name" value="CoaBC"/>
</dbReference>
<dbReference type="Pfam" id="PF02441">
    <property type="entry name" value="Flavoprotein"/>
    <property type="match status" value="1"/>
</dbReference>
<dbReference type="STRING" id="868131.MSWAN_2125"/>
<dbReference type="HOGENOM" id="CLU_033319_0_3_2"/>
<dbReference type="AlphaFoldDB" id="F6D3F7"/>
<evidence type="ECO:0000256" key="3">
    <source>
        <dbReference type="HAMAP-Rule" id="MF_02225"/>
    </source>
</evidence>
<dbReference type="PANTHER" id="PTHR14359">
    <property type="entry name" value="HOMO-OLIGOMERIC FLAVIN CONTAINING CYS DECARBOXYLASE FAMILY"/>
    <property type="match status" value="1"/>
</dbReference>
<evidence type="ECO:0000259" key="5">
    <source>
        <dbReference type="Pfam" id="PF04127"/>
    </source>
</evidence>
<keyword evidence="3" id="KW-0479">Metal-binding</keyword>
<evidence type="ECO:0000313" key="6">
    <source>
        <dbReference type="EMBL" id="AEG19133.1"/>
    </source>
</evidence>
<dbReference type="SUPFAM" id="SSF52507">
    <property type="entry name" value="Homo-oligomeric flavin-containing Cys decarboxylases, HFCD"/>
    <property type="match status" value="1"/>
</dbReference>
<dbReference type="GeneID" id="10669648"/>
<dbReference type="EC" id="6.3.2.5" evidence="3"/>
<organism evidence="6 7">
    <name type="scientific">Methanobacterium paludis (strain DSM 25820 / JCM 18151 / SWAN1)</name>
    <dbReference type="NCBI Taxonomy" id="868131"/>
    <lineage>
        <taxon>Archaea</taxon>
        <taxon>Methanobacteriati</taxon>
        <taxon>Methanobacteriota</taxon>
        <taxon>Methanomada group</taxon>
        <taxon>Methanobacteria</taxon>
        <taxon>Methanobacteriales</taxon>
        <taxon>Methanobacteriaceae</taxon>
        <taxon>Methanobacterium</taxon>
    </lineage>
</organism>
<dbReference type="GO" id="GO:0015941">
    <property type="term" value="P:pantothenate catabolic process"/>
    <property type="evidence" value="ECO:0007669"/>
    <property type="project" value="InterPro"/>
</dbReference>
<dbReference type="UniPathway" id="UPA00241"/>
<comment type="pathway">
    <text evidence="3">Cofactor biosynthesis; coenzyme A biosynthesis.</text>
</comment>
<feature type="domain" description="Flavoprotein" evidence="4">
    <location>
        <begin position="1"/>
        <end position="157"/>
    </location>
</feature>
<dbReference type="GO" id="GO:0004633">
    <property type="term" value="F:phosphopantothenoylcysteine decarboxylase activity"/>
    <property type="evidence" value="ECO:0007669"/>
    <property type="project" value="UniProtKB-UniRule"/>
</dbReference>
<reference evidence="6 7" key="1">
    <citation type="journal article" date="2014" name="Int. J. Syst. Evol. Microbiol.">
        <title>Methanobacterium paludis sp. nov. and a novel strain of Methanobacterium lacus isolated from northern peatlands.</title>
        <authorList>
            <person name="Cadillo-Quiroz H."/>
            <person name="Brauer S.L."/>
            <person name="Goodson N."/>
            <person name="Yavitt J.B."/>
            <person name="Zinder S.H."/>
        </authorList>
    </citation>
    <scope>NUCLEOTIDE SEQUENCE [LARGE SCALE GENOMIC DNA]</scope>
    <source>
        <strain evidence="7">DSM 25820 / JCM 18151 / SWAN1</strain>
    </source>
</reference>
<dbReference type="Gene3D" id="3.40.50.1950">
    <property type="entry name" value="Flavin prenyltransferase-like"/>
    <property type="match status" value="1"/>
</dbReference>
<feature type="binding site" evidence="3">
    <location>
        <position position="314"/>
    </location>
    <ligand>
        <name>CTP</name>
        <dbReference type="ChEBI" id="CHEBI:37563"/>
    </ligand>
</feature>
<accession>F6D3F7</accession>
<keyword evidence="1 3" id="KW-0210">Decarboxylase</keyword>
<feature type="region of interest" description="Phosphopantothenate--cysteine ligase" evidence="3">
    <location>
        <begin position="181"/>
        <end position="390"/>
    </location>
</feature>
<keyword evidence="3" id="KW-0511">Multifunctional enzyme</keyword>
<keyword evidence="3" id="KW-0460">Magnesium</keyword>
<evidence type="ECO:0000313" key="7">
    <source>
        <dbReference type="Proteomes" id="UP000009231"/>
    </source>
</evidence>
<dbReference type="InterPro" id="IPR007085">
    <property type="entry name" value="DNA/pantothenate-metab_flavo_C"/>
</dbReference>
<dbReference type="NCBIfam" id="TIGR00521">
    <property type="entry name" value="coaBC_dfp"/>
    <property type="match status" value="1"/>
</dbReference>
<dbReference type="InterPro" id="IPR035929">
    <property type="entry name" value="CoaB-like_sf"/>
</dbReference>
<comment type="caution">
    <text evidence="3">Lacks conserved residue(s) required for the propagation of feature annotation.</text>
</comment>
<evidence type="ECO:0000259" key="4">
    <source>
        <dbReference type="Pfam" id="PF02441"/>
    </source>
</evidence>
<dbReference type="EMBL" id="CP002772">
    <property type="protein sequence ID" value="AEG19133.1"/>
    <property type="molecule type" value="Genomic_DNA"/>
</dbReference>
<dbReference type="HAMAP" id="MF_02225">
    <property type="entry name" value="CoaBC"/>
    <property type="match status" value="1"/>
</dbReference>
<comment type="similarity">
    <text evidence="3">In the C-terminal section; belongs to the PPC synthetase family.</text>
</comment>
<evidence type="ECO:0000256" key="1">
    <source>
        <dbReference type="ARBA" id="ARBA00022793"/>
    </source>
</evidence>
<keyword evidence="3" id="KW-0285">Flavoprotein</keyword>
<proteinExistence type="inferred from homology"/>
<feature type="region of interest" description="Phosphopantothenoylcysteine decarboxylase" evidence="3">
    <location>
        <begin position="1"/>
        <end position="180"/>
    </location>
</feature>
<dbReference type="InterPro" id="IPR003382">
    <property type="entry name" value="Flavoprotein"/>
</dbReference>
<sequence length="390" mass="42692">MEIVLCVTGSIAAIESVKLARELKRQGVTVKCFMSDDACGIIHPHAMEFATGQDVVVELTGEIEHVKYAQTDLILVAPATANVISKFAYKIADNPINTLLITAFGHKTPIIFVPSMHESMYTAVERNIQKLKDEGIIFLEPKKEEGKAKFPDIHDITLQALRELCLNSPECQKSNFKGKNVLVSAGATFEEIDPVRGITNRSSGKMGVEIAKDAFIRGAEVTMLCGKMETRVPKLFDVVEVESTAEMQDELQKLLPKTDVFVSAAAVSDFTVDSSAESTGKISSDEDLILKLKRTPKIISSVKEINPKIYLVGFKAEYNVSNEELIESARKRMEESGADLMIANDVAVEGAGFGSDKNEVIILDGNVLTVPLTSKSEIAQRILDKILENL</sequence>
<dbReference type="InterPro" id="IPR036551">
    <property type="entry name" value="Flavin_trans-like"/>
</dbReference>
<keyword evidence="2 3" id="KW-0456">Lyase</keyword>
<dbReference type="PANTHER" id="PTHR14359:SF6">
    <property type="entry name" value="PHOSPHOPANTOTHENOYLCYSTEINE DECARBOXYLASE"/>
    <property type="match status" value="1"/>
</dbReference>
<dbReference type="eggNOG" id="arCOG01704">
    <property type="taxonomic scope" value="Archaea"/>
</dbReference>
<evidence type="ECO:0000256" key="2">
    <source>
        <dbReference type="ARBA" id="ARBA00023239"/>
    </source>
</evidence>
<dbReference type="GO" id="GO:0015937">
    <property type="term" value="P:coenzyme A biosynthetic process"/>
    <property type="evidence" value="ECO:0007669"/>
    <property type="project" value="UniProtKB-UniRule"/>
</dbReference>
<dbReference type="OrthoDB" id="10536at2157"/>
<comment type="catalytic activity">
    <reaction evidence="3">
        <text>N-[(R)-4-phosphopantothenoyl]-L-cysteine + H(+) = (R)-4'-phosphopantetheine + CO2</text>
        <dbReference type="Rhea" id="RHEA:16793"/>
        <dbReference type="ChEBI" id="CHEBI:15378"/>
        <dbReference type="ChEBI" id="CHEBI:16526"/>
        <dbReference type="ChEBI" id="CHEBI:59458"/>
        <dbReference type="ChEBI" id="CHEBI:61723"/>
        <dbReference type="EC" id="4.1.1.36"/>
    </reaction>
</comment>
<dbReference type="KEGG" id="mew:MSWAN_2125"/>
<keyword evidence="3 6" id="KW-0436">Ligase</keyword>
<gene>
    <name evidence="3" type="primary">coaBC</name>
    <name evidence="6" type="ordered locus">MSWAN_2125</name>
</gene>
<keyword evidence="7" id="KW-1185">Reference proteome</keyword>
<dbReference type="Pfam" id="PF04127">
    <property type="entry name" value="DFP"/>
    <property type="match status" value="1"/>
</dbReference>
<name>F6D3F7_METPW</name>